<evidence type="ECO:0000313" key="1">
    <source>
        <dbReference type="EMBL" id="MDM8157682.1"/>
    </source>
</evidence>
<accession>A0ABT7UDH7</accession>
<keyword evidence="2" id="KW-1185">Reference proteome</keyword>
<reference evidence="1 2" key="1">
    <citation type="submission" date="2023-06" db="EMBL/GenBank/DDBJ databases">
        <title>Identification and characterization of horizontal gene transfer across gut microbiota members of farm animals based on homology search.</title>
        <authorList>
            <person name="Schwarzerova J."/>
            <person name="Nykrynova M."/>
            <person name="Jureckova K."/>
            <person name="Cejkova D."/>
            <person name="Rychlik I."/>
        </authorList>
    </citation>
    <scope>NUCLEOTIDE SEQUENCE [LARGE SCALE GENOMIC DNA]</scope>
    <source>
        <strain evidence="1 2">ET39</strain>
    </source>
</reference>
<sequence length="113" mass="12821">MSCNCNQNRRCSGCFGSGRTQHIRVGQNVSTTMVNGPYCCRHACCCRCQCSQRPDPSPLPINYACLRRAERDFERRVARCMGMCGFNESNALDEEENTVDPYTAFAQKYDDNE</sequence>
<evidence type="ECO:0000313" key="2">
    <source>
        <dbReference type="Proteomes" id="UP001529340"/>
    </source>
</evidence>
<protein>
    <submittedName>
        <fullName evidence="1">Uncharacterized protein</fullName>
    </submittedName>
</protein>
<dbReference type="Proteomes" id="UP001529340">
    <property type="component" value="Unassembled WGS sequence"/>
</dbReference>
<reference evidence="1 2" key="3">
    <citation type="submission" date="2023-06" db="EMBL/GenBank/DDBJ databases">
        <authorList>
            <person name="Zeman M."/>
            <person name="Kubasova T."/>
            <person name="Jahodarova E."/>
            <person name="Nykrynova M."/>
            <person name="Rychlik I."/>
        </authorList>
    </citation>
    <scope>NUCLEOTIDE SEQUENCE [LARGE SCALE GENOMIC DNA]</scope>
    <source>
        <strain evidence="1 2">ET39</strain>
    </source>
</reference>
<organism evidence="1 2">
    <name type="scientific">Amedibacillus dolichus</name>
    <dbReference type="NCBI Taxonomy" id="31971"/>
    <lineage>
        <taxon>Bacteria</taxon>
        <taxon>Bacillati</taxon>
        <taxon>Bacillota</taxon>
        <taxon>Erysipelotrichia</taxon>
        <taxon>Erysipelotrichales</taxon>
        <taxon>Erysipelotrichaceae</taxon>
        <taxon>Amedibacillus</taxon>
    </lineage>
</organism>
<reference evidence="2" key="2">
    <citation type="submission" date="2023-06" db="EMBL/GenBank/DDBJ databases">
        <title>Identification and characterization of horizontal gene transfer across gut microbiota members of farm animals based on homology search.</title>
        <authorList>
            <person name="Zeman M."/>
            <person name="Kubasova T."/>
            <person name="Jahodarova E."/>
            <person name="Nykrynova M."/>
            <person name="Rychlik I."/>
        </authorList>
    </citation>
    <scope>NUCLEOTIDE SEQUENCE [LARGE SCALE GENOMIC DNA]</scope>
    <source>
        <strain evidence="2">ET39</strain>
    </source>
</reference>
<dbReference type="RefSeq" id="WP_289608128.1">
    <property type="nucleotide sequence ID" value="NZ_JAUDCG010000038.1"/>
</dbReference>
<gene>
    <name evidence="1" type="ORF">QUV96_08530</name>
</gene>
<dbReference type="EMBL" id="JAUDCG010000038">
    <property type="protein sequence ID" value="MDM8157682.1"/>
    <property type="molecule type" value="Genomic_DNA"/>
</dbReference>
<name>A0ABT7UDH7_9FIRM</name>
<comment type="caution">
    <text evidence="1">The sequence shown here is derived from an EMBL/GenBank/DDBJ whole genome shotgun (WGS) entry which is preliminary data.</text>
</comment>
<proteinExistence type="predicted"/>